<comment type="caution">
    <text evidence="1">The sequence shown here is derived from an EMBL/GenBank/DDBJ whole genome shotgun (WGS) entry which is preliminary data.</text>
</comment>
<dbReference type="EMBL" id="QGGO01000002">
    <property type="protein sequence ID" value="PWK28950.1"/>
    <property type="molecule type" value="Genomic_DNA"/>
</dbReference>
<evidence type="ECO:0000313" key="1">
    <source>
        <dbReference type="EMBL" id="PWK28950.1"/>
    </source>
</evidence>
<sequence length="135" mass="14647">MFTLFQIKAQMGINKDGTAPHQSAMLDIKASATTNAKGFLMPRVTDHTVITSPATGLIVFNTTTNTFWYYNGTTWTDMGNGGTNGAWLQNGTNVYTNNNNVGINTATPQTTLDIKGDGFLISQKTKLTTEDPNLH</sequence>
<dbReference type="AlphaFoldDB" id="A0A316EE74"/>
<evidence type="ECO:0000313" key="2">
    <source>
        <dbReference type="Proteomes" id="UP000245489"/>
    </source>
</evidence>
<keyword evidence="2" id="KW-1185">Reference proteome</keyword>
<reference evidence="1 2" key="1">
    <citation type="submission" date="2018-05" db="EMBL/GenBank/DDBJ databases">
        <title>Genomic Encyclopedia of Archaeal and Bacterial Type Strains, Phase II (KMG-II): from individual species to whole genera.</title>
        <authorList>
            <person name="Goeker M."/>
        </authorList>
    </citation>
    <scope>NUCLEOTIDE SEQUENCE [LARGE SCALE GENOMIC DNA]</scope>
    <source>
        <strain evidence="1 2">DSM 22214</strain>
    </source>
</reference>
<protein>
    <submittedName>
        <fullName evidence="1">Uncharacterized protein</fullName>
    </submittedName>
</protein>
<proteinExistence type="predicted"/>
<dbReference type="Proteomes" id="UP000245489">
    <property type="component" value="Unassembled WGS sequence"/>
</dbReference>
<organism evidence="1 2">
    <name type="scientific">Arcicella aurantiaca</name>
    <dbReference type="NCBI Taxonomy" id="591202"/>
    <lineage>
        <taxon>Bacteria</taxon>
        <taxon>Pseudomonadati</taxon>
        <taxon>Bacteroidota</taxon>
        <taxon>Cytophagia</taxon>
        <taxon>Cytophagales</taxon>
        <taxon>Flectobacillaceae</taxon>
        <taxon>Arcicella</taxon>
    </lineage>
</organism>
<name>A0A316EE74_9BACT</name>
<gene>
    <name evidence="1" type="ORF">LV89_00503</name>
</gene>
<accession>A0A316EE74</accession>